<evidence type="ECO:0008006" key="3">
    <source>
        <dbReference type="Google" id="ProtNLM"/>
    </source>
</evidence>
<evidence type="ECO:0000313" key="1">
    <source>
        <dbReference type="EMBL" id="GIY93880.1"/>
    </source>
</evidence>
<proteinExistence type="predicted"/>
<name>A0AAV4XFR7_CAEEX</name>
<comment type="caution">
    <text evidence="1">The sequence shown here is derived from an EMBL/GenBank/DDBJ whole genome shotgun (WGS) entry which is preliminary data.</text>
</comment>
<accession>A0AAV4XFR7</accession>
<evidence type="ECO:0000313" key="2">
    <source>
        <dbReference type="Proteomes" id="UP001054945"/>
    </source>
</evidence>
<sequence length="115" mass="13259">MLISLDHQEIHKEGRRSTDWTANLLALSERFPRYFLEEWVHTSALLWLGSGVDIRIHRGMMTSELYPVLDIWAKGVFLSSQRMRPGILLGKGLNYRCPVGGVSCCSFPFRVKMYL</sequence>
<dbReference type="Proteomes" id="UP001054945">
    <property type="component" value="Unassembled WGS sequence"/>
</dbReference>
<protein>
    <recommendedName>
        <fullName evidence="3">HNH nuclease domain-containing protein</fullName>
    </recommendedName>
</protein>
<gene>
    <name evidence="1" type="ORF">CEXT_255691</name>
</gene>
<dbReference type="AlphaFoldDB" id="A0AAV4XFR7"/>
<reference evidence="1 2" key="1">
    <citation type="submission" date="2021-06" db="EMBL/GenBank/DDBJ databases">
        <title>Caerostris extrusa draft genome.</title>
        <authorList>
            <person name="Kono N."/>
            <person name="Arakawa K."/>
        </authorList>
    </citation>
    <scope>NUCLEOTIDE SEQUENCE [LARGE SCALE GENOMIC DNA]</scope>
</reference>
<keyword evidence="2" id="KW-1185">Reference proteome</keyword>
<dbReference type="EMBL" id="BPLR01017718">
    <property type="protein sequence ID" value="GIY93880.1"/>
    <property type="molecule type" value="Genomic_DNA"/>
</dbReference>
<organism evidence="1 2">
    <name type="scientific">Caerostris extrusa</name>
    <name type="common">Bark spider</name>
    <name type="synonym">Caerostris bankana</name>
    <dbReference type="NCBI Taxonomy" id="172846"/>
    <lineage>
        <taxon>Eukaryota</taxon>
        <taxon>Metazoa</taxon>
        <taxon>Ecdysozoa</taxon>
        <taxon>Arthropoda</taxon>
        <taxon>Chelicerata</taxon>
        <taxon>Arachnida</taxon>
        <taxon>Araneae</taxon>
        <taxon>Araneomorphae</taxon>
        <taxon>Entelegynae</taxon>
        <taxon>Araneoidea</taxon>
        <taxon>Araneidae</taxon>
        <taxon>Caerostris</taxon>
    </lineage>
</organism>